<evidence type="ECO:0000313" key="3">
    <source>
        <dbReference type="EMBL" id="GIG38190.1"/>
    </source>
</evidence>
<accession>A0A919PBX0</accession>
<comment type="caution">
    <text evidence="3">The sequence shown here is derived from an EMBL/GenBank/DDBJ whole genome shotgun (WGS) entry which is preliminary data.</text>
</comment>
<name>A0A919PBX0_9CELL</name>
<protein>
    <submittedName>
        <fullName evidence="3">Uncharacterized protein</fullName>
    </submittedName>
</protein>
<proteinExistence type="predicted"/>
<keyword evidence="2" id="KW-0812">Transmembrane</keyword>
<feature type="region of interest" description="Disordered" evidence="1">
    <location>
        <begin position="1"/>
        <end position="32"/>
    </location>
</feature>
<feature type="transmembrane region" description="Helical" evidence="2">
    <location>
        <begin position="62"/>
        <end position="88"/>
    </location>
</feature>
<dbReference type="AlphaFoldDB" id="A0A919PBX0"/>
<dbReference type="EMBL" id="BONO01000040">
    <property type="protein sequence ID" value="GIG38190.1"/>
    <property type="molecule type" value="Genomic_DNA"/>
</dbReference>
<keyword evidence="2" id="KW-0472">Membrane</keyword>
<gene>
    <name evidence="3" type="ORF">Cpa01nite_35710</name>
</gene>
<evidence type="ECO:0000256" key="2">
    <source>
        <dbReference type="SAM" id="Phobius"/>
    </source>
</evidence>
<evidence type="ECO:0000313" key="4">
    <source>
        <dbReference type="Proteomes" id="UP000642125"/>
    </source>
</evidence>
<feature type="transmembrane region" description="Helical" evidence="2">
    <location>
        <begin position="108"/>
        <end position="132"/>
    </location>
</feature>
<sequence length="227" mass="23069">MSTSDDPRTTPDRPGEGAHVAHTPDEDRTADPALADARARDRHAVVAREKEEYGGIKFGSAFFGWLTATGTAVLLTAVAAAAGAAVGVANDTSVGEAADQAASDPTSIGWVGAVVLAVILFVAYYCGGYVAGRMARFNGAKQGLAVWLWAVVIAIVVAVVALIAGDQYNVLGQLDSFPRIPVAEGDLTTGGIIALVVVAAVSLVGAVLGGLAGMRFHRKVDKAGLGG</sequence>
<organism evidence="3 4">
    <name type="scientific">Cellulomonas pakistanensis</name>
    <dbReference type="NCBI Taxonomy" id="992287"/>
    <lineage>
        <taxon>Bacteria</taxon>
        <taxon>Bacillati</taxon>
        <taxon>Actinomycetota</taxon>
        <taxon>Actinomycetes</taxon>
        <taxon>Micrococcales</taxon>
        <taxon>Cellulomonadaceae</taxon>
        <taxon>Cellulomonas</taxon>
    </lineage>
</organism>
<feature type="compositionally biased region" description="Basic and acidic residues" evidence="1">
    <location>
        <begin position="1"/>
        <end position="16"/>
    </location>
</feature>
<feature type="transmembrane region" description="Helical" evidence="2">
    <location>
        <begin position="192"/>
        <end position="212"/>
    </location>
</feature>
<evidence type="ECO:0000256" key="1">
    <source>
        <dbReference type="SAM" id="MobiDB-lite"/>
    </source>
</evidence>
<keyword evidence="4" id="KW-1185">Reference proteome</keyword>
<keyword evidence="2" id="KW-1133">Transmembrane helix</keyword>
<dbReference type="RefSeq" id="WP_239068911.1">
    <property type="nucleotide sequence ID" value="NZ_BONO01000040.1"/>
</dbReference>
<feature type="transmembrane region" description="Helical" evidence="2">
    <location>
        <begin position="144"/>
        <end position="164"/>
    </location>
</feature>
<reference evidence="3" key="1">
    <citation type="submission" date="2021-01" db="EMBL/GenBank/DDBJ databases">
        <title>Whole genome shotgun sequence of Cellulomonas pakistanensis NBRC 110800.</title>
        <authorList>
            <person name="Komaki H."/>
            <person name="Tamura T."/>
        </authorList>
    </citation>
    <scope>NUCLEOTIDE SEQUENCE</scope>
    <source>
        <strain evidence="3">NBRC 110800</strain>
    </source>
</reference>
<dbReference type="Proteomes" id="UP000642125">
    <property type="component" value="Unassembled WGS sequence"/>
</dbReference>